<proteinExistence type="predicted"/>
<gene>
    <name evidence="2" type="ORF">PG996_010749</name>
</gene>
<evidence type="ECO:0000313" key="2">
    <source>
        <dbReference type="EMBL" id="KAK8060819.1"/>
    </source>
</evidence>
<accession>A0ABR1UPG8</accession>
<feature type="region of interest" description="Disordered" evidence="1">
    <location>
        <begin position="1"/>
        <end position="70"/>
    </location>
</feature>
<reference evidence="2 3" key="1">
    <citation type="submission" date="2023-01" db="EMBL/GenBank/DDBJ databases">
        <title>Analysis of 21 Apiospora genomes using comparative genomics revels a genus with tremendous synthesis potential of carbohydrate active enzymes and secondary metabolites.</title>
        <authorList>
            <person name="Sorensen T."/>
        </authorList>
    </citation>
    <scope>NUCLEOTIDE SEQUENCE [LARGE SCALE GENOMIC DNA]</scope>
    <source>
        <strain evidence="2 3">CBS 83171</strain>
    </source>
</reference>
<sequence>MGKEPILFHPPAEPSRAAESLYGDGPPRQRQAEAVRWYPRPADSEATEDLPPYPGPLEELPPPAYTPRGGTAPPSSLILPLFRFTQNHIKPVAERFHFGPSLRQPLYSLAALPSVRCPAEPNELQIKRWHPFTGVWQAVGVSDIEPSLSLSRLGTWKVSSLHLEKEPLCLGHKMELWWSNQETTTVPANSYRLQWSSGSQCDTTKVYYTVNKWAGFDHRSRQGVVEVRSDVSGIGPTVLAEVRFHGGGDGTPLLTCDNASAHVRMDLIMAGLMTVLVVETRKALVVKS</sequence>
<evidence type="ECO:0000256" key="1">
    <source>
        <dbReference type="SAM" id="MobiDB-lite"/>
    </source>
</evidence>
<evidence type="ECO:0000313" key="3">
    <source>
        <dbReference type="Proteomes" id="UP001446871"/>
    </source>
</evidence>
<organism evidence="2 3">
    <name type="scientific">Apiospora saccharicola</name>
    <dbReference type="NCBI Taxonomy" id="335842"/>
    <lineage>
        <taxon>Eukaryota</taxon>
        <taxon>Fungi</taxon>
        <taxon>Dikarya</taxon>
        <taxon>Ascomycota</taxon>
        <taxon>Pezizomycotina</taxon>
        <taxon>Sordariomycetes</taxon>
        <taxon>Xylariomycetidae</taxon>
        <taxon>Amphisphaeriales</taxon>
        <taxon>Apiosporaceae</taxon>
        <taxon>Apiospora</taxon>
    </lineage>
</organism>
<feature type="compositionally biased region" description="Pro residues" evidence="1">
    <location>
        <begin position="51"/>
        <end position="65"/>
    </location>
</feature>
<dbReference type="EMBL" id="JAQQWM010000006">
    <property type="protein sequence ID" value="KAK8060819.1"/>
    <property type="molecule type" value="Genomic_DNA"/>
</dbReference>
<name>A0ABR1UPG8_9PEZI</name>
<keyword evidence="3" id="KW-1185">Reference proteome</keyword>
<dbReference type="Proteomes" id="UP001446871">
    <property type="component" value="Unassembled WGS sequence"/>
</dbReference>
<comment type="caution">
    <text evidence="2">The sequence shown here is derived from an EMBL/GenBank/DDBJ whole genome shotgun (WGS) entry which is preliminary data.</text>
</comment>
<protein>
    <submittedName>
        <fullName evidence="2">Uncharacterized protein</fullName>
    </submittedName>
</protein>